<feature type="transmembrane region" description="Helical" evidence="6">
    <location>
        <begin position="37"/>
        <end position="56"/>
    </location>
</feature>
<keyword evidence="2" id="KW-1003">Cell membrane</keyword>
<name>A0A346NJ83_9ALTE</name>
<keyword evidence="8" id="KW-1185">Reference proteome</keyword>
<dbReference type="GO" id="GO:0005886">
    <property type="term" value="C:plasma membrane"/>
    <property type="evidence" value="ECO:0007669"/>
    <property type="project" value="UniProtKB-SubCell"/>
</dbReference>
<dbReference type="RefSeq" id="WP_108568192.1">
    <property type="nucleotide sequence ID" value="NZ_CP031769.1"/>
</dbReference>
<dbReference type="InterPro" id="IPR005538">
    <property type="entry name" value="LrgA/CidA"/>
</dbReference>
<feature type="transmembrane region" description="Helical" evidence="6">
    <location>
        <begin position="88"/>
        <end position="111"/>
    </location>
</feature>
<dbReference type="PANTHER" id="PTHR33931">
    <property type="entry name" value="HOLIN-LIKE PROTEIN CIDA-RELATED"/>
    <property type="match status" value="1"/>
</dbReference>
<accession>A0A346NJ83</accession>
<gene>
    <name evidence="7" type="ORF">D0Y50_03895</name>
</gene>
<reference evidence="7 8" key="1">
    <citation type="submission" date="2018-08" db="EMBL/GenBank/DDBJ databases">
        <title>Salinimonas sediminis sp. nov., a piezophilic bacterium isolated from a deep-sea sediment sample from the New Britain Trench.</title>
        <authorList>
            <person name="Cao J."/>
        </authorList>
    </citation>
    <scope>NUCLEOTIDE SEQUENCE [LARGE SCALE GENOMIC DNA]</scope>
    <source>
        <strain evidence="7 8">N102</strain>
    </source>
</reference>
<comment type="subcellular location">
    <subcellularLocation>
        <location evidence="1">Cell membrane</location>
        <topology evidence="1">Multi-pass membrane protein</topology>
    </subcellularLocation>
</comment>
<evidence type="ECO:0000313" key="7">
    <source>
        <dbReference type="EMBL" id="AXR05590.1"/>
    </source>
</evidence>
<dbReference type="PANTHER" id="PTHR33931:SF2">
    <property type="entry name" value="HOLIN-LIKE PROTEIN CIDA"/>
    <property type="match status" value="1"/>
</dbReference>
<dbReference type="Pfam" id="PF03788">
    <property type="entry name" value="LrgA"/>
    <property type="match status" value="1"/>
</dbReference>
<keyword evidence="4 6" id="KW-1133">Transmembrane helix</keyword>
<evidence type="ECO:0000256" key="1">
    <source>
        <dbReference type="ARBA" id="ARBA00004651"/>
    </source>
</evidence>
<sequence>MGGLINKLLGFVGLLICYLAGEMLVLCANLPIPGTLAGLLLLLGFLLVRQQAPAALSAGAGPLLNHMTVLFVPAVTAVVLFWNDIQAHWVGIVAAIVGATLGALAISAWLASYIFTPTGRQDDAS</sequence>
<protein>
    <submittedName>
        <fullName evidence="7">CidA/LrgA family protein</fullName>
    </submittedName>
</protein>
<evidence type="ECO:0000256" key="6">
    <source>
        <dbReference type="SAM" id="Phobius"/>
    </source>
</evidence>
<dbReference type="Proteomes" id="UP000262073">
    <property type="component" value="Chromosome"/>
</dbReference>
<evidence type="ECO:0000256" key="5">
    <source>
        <dbReference type="ARBA" id="ARBA00023136"/>
    </source>
</evidence>
<proteinExistence type="predicted"/>
<evidence type="ECO:0000313" key="8">
    <source>
        <dbReference type="Proteomes" id="UP000262073"/>
    </source>
</evidence>
<dbReference type="AlphaFoldDB" id="A0A346NJ83"/>
<organism evidence="7 8">
    <name type="scientific">Salinimonas sediminis</name>
    <dbReference type="NCBI Taxonomy" id="2303538"/>
    <lineage>
        <taxon>Bacteria</taxon>
        <taxon>Pseudomonadati</taxon>
        <taxon>Pseudomonadota</taxon>
        <taxon>Gammaproteobacteria</taxon>
        <taxon>Alteromonadales</taxon>
        <taxon>Alteromonadaceae</taxon>
        <taxon>Alteromonas/Salinimonas group</taxon>
        <taxon>Salinimonas</taxon>
    </lineage>
</organism>
<keyword evidence="3 6" id="KW-0812">Transmembrane</keyword>
<feature type="transmembrane region" description="Helical" evidence="6">
    <location>
        <begin position="63"/>
        <end position="82"/>
    </location>
</feature>
<dbReference type="KEGG" id="salm:D0Y50_03895"/>
<evidence type="ECO:0000256" key="2">
    <source>
        <dbReference type="ARBA" id="ARBA00022475"/>
    </source>
</evidence>
<dbReference type="EMBL" id="CP031769">
    <property type="protein sequence ID" value="AXR05590.1"/>
    <property type="molecule type" value="Genomic_DNA"/>
</dbReference>
<evidence type="ECO:0000256" key="3">
    <source>
        <dbReference type="ARBA" id="ARBA00022692"/>
    </source>
</evidence>
<evidence type="ECO:0000256" key="4">
    <source>
        <dbReference type="ARBA" id="ARBA00022989"/>
    </source>
</evidence>
<keyword evidence="5 6" id="KW-0472">Membrane</keyword>
<dbReference type="OrthoDB" id="6332872at2"/>